<sequence length="81" mass="9193">MGLDIVKAIPALRWDSTLDIGSIPNVCSVLCLYDIMIGRITAFLSIEGGELIYRTHKLYFYSRKESIKHAGDVFDRPFGQR</sequence>
<evidence type="ECO:0000313" key="1">
    <source>
        <dbReference type="EMBL" id="SEO63038.1"/>
    </source>
</evidence>
<organism evidence="1 2">
    <name type="scientific">Paenibacillus sophorae</name>
    <dbReference type="NCBI Taxonomy" id="1333845"/>
    <lineage>
        <taxon>Bacteria</taxon>
        <taxon>Bacillati</taxon>
        <taxon>Bacillota</taxon>
        <taxon>Bacilli</taxon>
        <taxon>Bacillales</taxon>
        <taxon>Paenibacillaceae</taxon>
        <taxon>Paenibacillus</taxon>
    </lineage>
</organism>
<evidence type="ECO:0000313" key="2">
    <source>
        <dbReference type="Proteomes" id="UP000198809"/>
    </source>
</evidence>
<reference evidence="1 2" key="1">
    <citation type="submission" date="2016-10" db="EMBL/GenBank/DDBJ databases">
        <authorList>
            <person name="de Groot N.N."/>
        </authorList>
    </citation>
    <scope>NUCLEOTIDE SEQUENCE [LARGE SCALE GENOMIC DNA]</scope>
    <source>
        <strain evidence="1 2">CGMCC 1.10238</strain>
    </source>
</reference>
<accession>A0A1H8RA53</accession>
<dbReference type="STRING" id="1333845.SAMN04487895_109200"/>
<dbReference type="Proteomes" id="UP000198809">
    <property type="component" value="Unassembled WGS sequence"/>
</dbReference>
<proteinExistence type="predicted"/>
<dbReference type="EMBL" id="FODH01000009">
    <property type="protein sequence ID" value="SEO63038.1"/>
    <property type="molecule type" value="Genomic_DNA"/>
</dbReference>
<dbReference type="AlphaFoldDB" id="A0A1H8RA53"/>
<name>A0A1H8RA53_9BACL</name>
<protein>
    <submittedName>
        <fullName evidence="1">Uncharacterized protein</fullName>
    </submittedName>
</protein>
<gene>
    <name evidence="1" type="ORF">SAMN04487895_109200</name>
</gene>